<gene>
    <name evidence="1" type="ORF">C7M71_013840</name>
</gene>
<dbReference type="RefSeq" id="WP_111491777.1">
    <property type="nucleotide sequence ID" value="NZ_CP031264.1"/>
</dbReference>
<protein>
    <submittedName>
        <fullName evidence="1">Uncharacterized protein</fullName>
    </submittedName>
</protein>
<sequence>MDALALALTPHTRTDDLLEWCAAQGREVAERPLRTVLTLLELSGTPVHDGFPEPTAADLDQLLHEQLPMTADTEPDGDQAYLDAVAAIIDHQRAAKRLNAKRQARLHEELAGFGDGFRLAMRMPGRLTWPRLYAMLLRRDGVDGSDQAAVRAWLDAFRQRDADQRAAAWADLPQLITPEEEHGRPEAWGHTRLLTLGMATENARLFLGNRLLERVYRSLTAMVAEGRGLPPELGRDVEGYGRLVAEEAARLLGEWTVPGLPALLRADYPDLAPEPDPAEIPR</sequence>
<evidence type="ECO:0000313" key="1">
    <source>
        <dbReference type="EMBL" id="AXI78358.1"/>
    </source>
</evidence>
<dbReference type="AlphaFoldDB" id="A0A345SXA3"/>
<evidence type="ECO:0000313" key="2">
    <source>
        <dbReference type="Proteomes" id="UP000249340"/>
    </source>
</evidence>
<proteinExistence type="predicted"/>
<keyword evidence="2" id="KW-1185">Reference proteome</keyword>
<dbReference type="KEGG" id="stri:C7M71_013840"/>
<accession>A0A345SXA3</accession>
<dbReference type="OrthoDB" id="3863751at2"/>
<reference evidence="2" key="1">
    <citation type="submission" date="2018-07" db="EMBL/GenBank/DDBJ databases">
        <title>Streptacidiphilus bronchialis DSM 106435 chromosome.</title>
        <authorList>
            <person name="Batra D."/>
            <person name="Gulvik C.A."/>
        </authorList>
    </citation>
    <scope>NUCLEOTIDE SEQUENCE [LARGE SCALE GENOMIC DNA]</scope>
    <source>
        <strain evidence="2">DSM 106435</strain>
    </source>
</reference>
<name>A0A345SXA3_9ACTN</name>
<dbReference type="EMBL" id="CP031264">
    <property type="protein sequence ID" value="AXI78358.1"/>
    <property type="molecule type" value="Genomic_DNA"/>
</dbReference>
<dbReference type="Proteomes" id="UP000249340">
    <property type="component" value="Chromosome"/>
</dbReference>
<organism evidence="1 2">
    <name type="scientific">Peterkaempfera bronchialis</name>
    <dbReference type="NCBI Taxonomy" id="2126346"/>
    <lineage>
        <taxon>Bacteria</taxon>
        <taxon>Bacillati</taxon>
        <taxon>Actinomycetota</taxon>
        <taxon>Actinomycetes</taxon>
        <taxon>Kitasatosporales</taxon>
        <taxon>Streptomycetaceae</taxon>
        <taxon>Peterkaempfera</taxon>
    </lineage>
</organism>